<evidence type="ECO:0000256" key="8">
    <source>
        <dbReference type="RuleBase" id="RU363064"/>
    </source>
</evidence>
<evidence type="ECO:0000313" key="10">
    <source>
        <dbReference type="Proteomes" id="UP000298642"/>
    </source>
</evidence>
<feature type="transmembrane region" description="Helical" evidence="8">
    <location>
        <begin position="146"/>
        <end position="166"/>
    </location>
</feature>
<dbReference type="AlphaFoldDB" id="A0A4D7ARI3"/>
<evidence type="ECO:0000256" key="7">
    <source>
        <dbReference type="ARBA" id="ARBA00023136"/>
    </source>
</evidence>
<evidence type="ECO:0000256" key="1">
    <source>
        <dbReference type="ARBA" id="ARBA00004651"/>
    </source>
</evidence>
<feature type="transmembrane region" description="Helical" evidence="8">
    <location>
        <begin position="424"/>
        <end position="448"/>
    </location>
</feature>
<feature type="transmembrane region" description="Helical" evidence="8">
    <location>
        <begin position="178"/>
        <end position="197"/>
    </location>
</feature>
<dbReference type="NCBIfam" id="TIGR00835">
    <property type="entry name" value="agcS"/>
    <property type="match status" value="1"/>
</dbReference>
<dbReference type="Pfam" id="PF01235">
    <property type="entry name" value="Na_Ala_symp"/>
    <property type="match status" value="1"/>
</dbReference>
<dbReference type="PANTHER" id="PTHR30330:SF14">
    <property type="entry name" value="SODIUM_AMINO ACID (ALANINE) SYMPORTER"/>
    <property type="match status" value="1"/>
</dbReference>
<proteinExistence type="inferred from homology"/>
<dbReference type="GeneID" id="89521698"/>
<keyword evidence="8" id="KW-0769">Symport</keyword>
<dbReference type="RefSeq" id="WP_021749396.1">
    <property type="nucleotide sequence ID" value="NZ_CP034413.3"/>
</dbReference>
<evidence type="ECO:0000256" key="2">
    <source>
        <dbReference type="ARBA" id="ARBA00009261"/>
    </source>
</evidence>
<reference evidence="10" key="1">
    <citation type="submission" date="2018-12" db="EMBL/GenBank/DDBJ databases">
        <title>Dusodibacter welbiota gen. nov., sp. nov., isolated from human faeces and emended description of the Oscillibacter genus.</title>
        <authorList>
            <person name="Le Roy T."/>
            <person name="Van der Smissen P."/>
            <person name="Delzenne N."/>
            <person name="Muccioli G."/>
            <person name="Collet J.F."/>
            <person name="Cani P.D."/>
        </authorList>
    </citation>
    <scope>NUCLEOTIDE SEQUENCE [LARGE SCALE GENOMIC DNA]</scope>
    <source>
        <strain evidence="10">J115</strain>
    </source>
</reference>
<keyword evidence="7 8" id="KW-0472">Membrane</keyword>
<gene>
    <name evidence="9" type="ORF">EIO64_13890</name>
</gene>
<evidence type="ECO:0000256" key="3">
    <source>
        <dbReference type="ARBA" id="ARBA00022448"/>
    </source>
</evidence>
<dbReference type="PRINTS" id="PR00175">
    <property type="entry name" value="NAALASMPORT"/>
</dbReference>
<dbReference type="InterPro" id="IPR001463">
    <property type="entry name" value="Na/Ala_symport"/>
</dbReference>
<evidence type="ECO:0000256" key="6">
    <source>
        <dbReference type="ARBA" id="ARBA00022989"/>
    </source>
</evidence>
<evidence type="ECO:0000313" key="9">
    <source>
        <dbReference type="EMBL" id="QCI60168.1"/>
    </source>
</evidence>
<comment type="subcellular location">
    <subcellularLocation>
        <location evidence="1 8">Cell membrane</location>
        <topology evidence="1 8">Multi-pass membrane protein</topology>
    </subcellularLocation>
</comment>
<feature type="transmembrane region" description="Helical" evidence="8">
    <location>
        <begin position="394"/>
        <end position="412"/>
    </location>
</feature>
<feature type="transmembrane region" description="Helical" evidence="8">
    <location>
        <begin position="307"/>
        <end position="328"/>
    </location>
</feature>
<dbReference type="Proteomes" id="UP000298642">
    <property type="component" value="Chromosome"/>
</dbReference>
<protein>
    <submittedName>
        <fullName evidence="9">Amino acid carrier protein</fullName>
    </submittedName>
</protein>
<dbReference type="EMBL" id="CP034413">
    <property type="protein sequence ID" value="QCI60168.1"/>
    <property type="molecule type" value="Genomic_DNA"/>
</dbReference>
<name>A0A4D7ARI3_9FIRM</name>
<feature type="transmembrane region" description="Helical" evidence="8">
    <location>
        <begin position="209"/>
        <end position="233"/>
    </location>
</feature>
<comment type="similarity">
    <text evidence="2 8">Belongs to the alanine or glycine:cation symporter (AGCS) (TC 2.A.25) family.</text>
</comment>
<feature type="transmembrane region" description="Helical" evidence="8">
    <location>
        <begin position="66"/>
        <end position="90"/>
    </location>
</feature>
<dbReference type="PANTHER" id="PTHR30330">
    <property type="entry name" value="AGSS FAMILY TRANSPORTER, SODIUM-ALANINE"/>
    <property type="match status" value="1"/>
</dbReference>
<evidence type="ECO:0000256" key="4">
    <source>
        <dbReference type="ARBA" id="ARBA00022475"/>
    </source>
</evidence>
<feature type="transmembrane region" description="Helical" evidence="8">
    <location>
        <begin position="239"/>
        <end position="266"/>
    </location>
</feature>
<keyword evidence="10" id="KW-1185">Reference proteome</keyword>
<evidence type="ECO:0000256" key="5">
    <source>
        <dbReference type="ARBA" id="ARBA00022692"/>
    </source>
</evidence>
<feature type="transmembrane region" description="Helical" evidence="8">
    <location>
        <begin position="12"/>
        <end position="34"/>
    </location>
</feature>
<accession>A0A4D7ARI3</accession>
<dbReference type="KEGG" id="obj:EIO64_13890"/>
<keyword evidence="4 8" id="KW-1003">Cell membrane</keyword>
<feature type="transmembrane region" description="Helical" evidence="8">
    <location>
        <begin position="348"/>
        <end position="373"/>
    </location>
</feature>
<keyword evidence="5 8" id="KW-0812">Transmembrane</keyword>
<dbReference type="GO" id="GO:0005283">
    <property type="term" value="F:amino acid:sodium symporter activity"/>
    <property type="evidence" value="ECO:0007669"/>
    <property type="project" value="InterPro"/>
</dbReference>
<keyword evidence="3 8" id="KW-0813">Transport</keyword>
<keyword evidence="6 8" id="KW-1133">Transmembrane helix</keyword>
<dbReference type="Gene3D" id="1.20.1740.10">
    <property type="entry name" value="Amino acid/polyamine transporter I"/>
    <property type="match status" value="1"/>
</dbReference>
<sequence>MAIIKTISDLLWGMPLIVLILLAGIIFTVGSKFFQIAHLKHILKNTIGTLFSKKDNGKGMMKPLEVISIAVGGAVGVGNIGGVATAIAVGGPGAAFWIWVAAFLGMMMKMAEVSLAVYYRSKDEKGGYYGGPTYYMEKGLGRDKGFKFWGVLAVIFGIGIFGNVFSMQNFTVAQSVNATFGIPMLAVGLVYVGLTYLATVREIPWLGKLAAKVVPPMCVFYLVGGIVIIIVNITQLPAALGLIISDAFTGTAATGAFMGAGVALIIRTGLSRAMFSSEAGWGTSPMIHASAKTEHPVKQGLWGAFEVFVGTMCICTVTSLVIVVTGLWDSGLDGAPLTLAAFETVLGPVGTIIITVAIFLFALSTTTGWWAYFEVLLRHLCGTNEKLKRTLINVFKVIYPIPGFLVVLLAAVGNDISGADIWEIANLTTGIPAFVNLIVIVILSGKFFQLLKDYKARYLGIGTVDPNFRLFDEEE</sequence>
<organism evidence="9 10">
    <name type="scientific">Dysosmobacter welbionis</name>
    <dbReference type="NCBI Taxonomy" id="2093857"/>
    <lineage>
        <taxon>Bacteria</taxon>
        <taxon>Bacillati</taxon>
        <taxon>Bacillota</taxon>
        <taxon>Clostridia</taxon>
        <taxon>Eubacteriales</taxon>
        <taxon>Oscillospiraceae</taxon>
        <taxon>Dysosmobacter</taxon>
    </lineage>
</organism>
<feature type="transmembrane region" description="Helical" evidence="8">
    <location>
        <begin position="96"/>
        <end position="119"/>
    </location>
</feature>
<dbReference type="GO" id="GO:0005886">
    <property type="term" value="C:plasma membrane"/>
    <property type="evidence" value="ECO:0007669"/>
    <property type="project" value="UniProtKB-SubCell"/>
</dbReference>